<dbReference type="InterPro" id="IPR036986">
    <property type="entry name" value="S4_RNA-bd_sf"/>
</dbReference>
<evidence type="ECO:0000256" key="4">
    <source>
        <dbReference type="ARBA" id="ARBA00022884"/>
    </source>
</evidence>
<proteinExistence type="inferred from homology"/>
<feature type="compositionally biased region" description="Polar residues" evidence="8">
    <location>
        <begin position="1"/>
        <end position="10"/>
    </location>
</feature>
<dbReference type="InterPro" id="IPR001912">
    <property type="entry name" value="Ribosomal_uS4_N"/>
</dbReference>
<dbReference type="InterPro" id="IPR022801">
    <property type="entry name" value="Ribosomal_uS4"/>
</dbReference>
<dbReference type="InterPro" id="IPR029196">
    <property type="entry name" value="HAPSTR1-like"/>
</dbReference>
<organism evidence="11 12">
    <name type="scientific">Globodera rostochiensis</name>
    <name type="common">Golden nematode worm</name>
    <name type="synonym">Heterodera rostochiensis</name>
    <dbReference type="NCBI Taxonomy" id="31243"/>
    <lineage>
        <taxon>Eukaryota</taxon>
        <taxon>Metazoa</taxon>
        <taxon>Ecdysozoa</taxon>
        <taxon>Nematoda</taxon>
        <taxon>Chromadorea</taxon>
        <taxon>Rhabditida</taxon>
        <taxon>Tylenchina</taxon>
        <taxon>Tylenchomorpha</taxon>
        <taxon>Tylenchoidea</taxon>
        <taxon>Heteroderidae</taxon>
        <taxon>Heteroderinae</taxon>
        <taxon>Globodera</taxon>
    </lineage>
</organism>
<evidence type="ECO:0000313" key="11">
    <source>
        <dbReference type="Proteomes" id="UP000887572"/>
    </source>
</evidence>
<keyword evidence="6" id="KW-0687">Ribonucleoprotein</keyword>
<evidence type="ECO:0000259" key="10">
    <source>
        <dbReference type="SMART" id="SM01390"/>
    </source>
</evidence>
<dbReference type="PANTHER" id="PTHR11831">
    <property type="entry name" value="30S 40S RIBOSOMAL PROTEIN"/>
    <property type="match status" value="1"/>
</dbReference>
<dbReference type="SMART" id="SM01390">
    <property type="entry name" value="Ribosomal_S4"/>
    <property type="match status" value="1"/>
</dbReference>
<dbReference type="PANTHER" id="PTHR11831:SF1">
    <property type="entry name" value="U3 SMALL NUCLEOLAR RIBONUCLEOPROTEIN PROTEIN IMP3"/>
    <property type="match status" value="1"/>
</dbReference>
<comment type="similarity">
    <text evidence="2">Belongs to the universal ribosomal protein uS4 family.</text>
</comment>
<dbReference type="GO" id="GO:0034457">
    <property type="term" value="C:Mpp10 complex"/>
    <property type="evidence" value="ECO:0007669"/>
    <property type="project" value="TreeGrafter"/>
</dbReference>
<dbReference type="GO" id="GO:0006364">
    <property type="term" value="P:rRNA processing"/>
    <property type="evidence" value="ECO:0007669"/>
    <property type="project" value="TreeGrafter"/>
</dbReference>
<keyword evidence="3" id="KW-0690">Ribosome biogenesis</keyword>
<dbReference type="WBParaSite" id="Gr19_v10_g1601.t2">
    <property type="protein sequence ID" value="Gr19_v10_g1601.t2"/>
    <property type="gene ID" value="Gr19_v10_g1601"/>
</dbReference>
<dbReference type="Pfam" id="PF15251">
    <property type="entry name" value="TAPR1-like"/>
    <property type="match status" value="1"/>
</dbReference>
<keyword evidence="5" id="KW-0539">Nucleus</keyword>
<evidence type="ECO:0000256" key="8">
    <source>
        <dbReference type="SAM" id="MobiDB-lite"/>
    </source>
</evidence>
<dbReference type="Proteomes" id="UP000887572">
    <property type="component" value="Unplaced"/>
</dbReference>
<dbReference type="Gene3D" id="3.10.290.10">
    <property type="entry name" value="RNA-binding S4 domain"/>
    <property type="match status" value="1"/>
</dbReference>
<comment type="subcellular location">
    <subcellularLocation>
        <location evidence="1">Nucleus</location>
        <location evidence="1">Nucleolus</location>
    </subcellularLocation>
</comment>
<feature type="domain" description="RNA-binding S4" evidence="9">
    <location>
        <begin position="435"/>
        <end position="500"/>
    </location>
</feature>
<dbReference type="InterPro" id="IPR002942">
    <property type="entry name" value="S4_RNA-bd"/>
</dbReference>
<dbReference type="PROSITE" id="PS50889">
    <property type="entry name" value="S4"/>
    <property type="match status" value="1"/>
</dbReference>
<protein>
    <submittedName>
        <fullName evidence="12">Ribosomal protein S4/S9 N-terminal domain-containing protein</fullName>
    </submittedName>
</protein>
<feature type="domain" description="Small ribosomal subunit protein uS4 N-terminal" evidence="10">
    <location>
        <begin position="314"/>
        <end position="434"/>
    </location>
</feature>
<evidence type="ECO:0000256" key="6">
    <source>
        <dbReference type="ARBA" id="ARBA00023274"/>
    </source>
</evidence>
<dbReference type="SMART" id="SM00363">
    <property type="entry name" value="S4"/>
    <property type="match status" value="1"/>
</dbReference>
<feature type="region of interest" description="Disordered" evidence="8">
    <location>
        <begin position="237"/>
        <end position="259"/>
    </location>
</feature>
<dbReference type="Pfam" id="PF01479">
    <property type="entry name" value="S4"/>
    <property type="match status" value="1"/>
</dbReference>
<dbReference type="GO" id="GO:0042274">
    <property type="term" value="P:ribosomal small subunit biogenesis"/>
    <property type="evidence" value="ECO:0007669"/>
    <property type="project" value="TreeGrafter"/>
</dbReference>
<keyword evidence="11" id="KW-1185">Reference proteome</keyword>
<evidence type="ECO:0000256" key="5">
    <source>
        <dbReference type="ARBA" id="ARBA00023242"/>
    </source>
</evidence>
<sequence>MGEASQNHSTKNSKEEYHKTTAAADHPMSETFSTIHSNVSSSDTGSTQPRDACTERVGEGQWLEDTGQNLRFLSTGSILNGTTTAFSGIGDGVGLGEQQPIPVVSDAGLDAEEQLRMARIEVDQRSSTLSALCSNAGGGSPQDEDSSDDGLWNEFETCATSVTHLYRNSNWRTLQQAAASATQLYKSGLECKKRSFDRGFSKGRLTLAKELSSICRYKNKVDVTDIVALLSKYNLLPNGSPSPRQRDSGGNGSALHHGDSGGSGNPVFLFQQALCPASNPASSPHRTGLNNFLQTQVYRHRKRAHSPQDSHSFDFVSKRFKRFLAPFWIPDKDPTNLGLMVDFINWPAEVDNTLHENKIMRRYHVERREHYTHYNKLAREIREMAKRIQALDDKTPNKLILARMLLGKLFDMGVISTADTLERCDKVSASSFCRRRLPVVCHKMQMAPTVRKASQLVEQGHVRVAVEMVTDPAFLVTRAQSDHVTWTRESKIKRHIDTYNNELDDFDG</sequence>
<reference evidence="12" key="1">
    <citation type="submission" date="2022-11" db="UniProtKB">
        <authorList>
            <consortium name="WormBaseParasite"/>
        </authorList>
    </citation>
    <scope>IDENTIFICATION</scope>
</reference>
<dbReference type="SUPFAM" id="SSF55174">
    <property type="entry name" value="Alpha-L RNA-binding motif"/>
    <property type="match status" value="1"/>
</dbReference>
<keyword evidence="4 7" id="KW-0694">RNA-binding</keyword>
<feature type="region of interest" description="Disordered" evidence="8">
    <location>
        <begin position="35"/>
        <end position="61"/>
    </location>
</feature>
<dbReference type="CDD" id="cd00165">
    <property type="entry name" value="S4"/>
    <property type="match status" value="1"/>
</dbReference>
<accession>A0A914HC77</accession>
<feature type="region of interest" description="Disordered" evidence="8">
    <location>
        <begin position="1"/>
        <end position="21"/>
    </location>
</feature>
<evidence type="ECO:0000256" key="2">
    <source>
        <dbReference type="ARBA" id="ARBA00007465"/>
    </source>
</evidence>
<evidence type="ECO:0000313" key="12">
    <source>
        <dbReference type="WBParaSite" id="Gr19_v10_g1601.t2"/>
    </source>
</evidence>
<dbReference type="GO" id="GO:0019843">
    <property type="term" value="F:rRNA binding"/>
    <property type="evidence" value="ECO:0007669"/>
    <property type="project" value="InterPro"/>
</dbReference>
<feature type="compositionally biased region" description="Polar residues" evidence="8">
    <location>
        <begin position="35"/>
        <end position="49"/>
    </location>
</feature>
<evidence type="ECO:0000259" key="9">
    <source>
        <dbReference type="SMART" id="SM00363"/>
    </source>
</evidence>
<dbReference type="AlphaFoldDB" id="A0A914HC77"/>
<name>A0A914HC77_GLORO</name>
<evidence type="ECO:0000256" key="1">
    <source>
        <dbReference type="ARBA" id="ARBA00004604"/>
    </source>
</evidence>
<dbReference type="GO" id="GO:0032040">
    <property type="term" value="C:small-subunit processome"/>
    <property type="evidence" value="ECO:0007669"/>
    <property type="project" value="TreeGrafter"/>
</dbReference>
<evidence type="ECO:0000256" key="7">
    <source>
        <dbReference type="PROSITE-ProRule" id="PRU00182"/>
    </source>
</evidence>
<dbReference type="GO" id="GO:0030515">
    <property type="term" value="F:snoRNA binding"/>
    <property type="evidence" value="ECO:0007669"/>
    <property type="project" value="TreeGrafter"/>
</dbReference>
<dbReference type="Pfam" id="PF00163">
    <property type="entry name" value="Ribosomal_S4"/>
    <property type="match status" value="1"/>
</dbReference>
<evidence type="ECO:0000256" key="3">
    <source>
        <dbReference type="ARBA" id="ARBA00022517"/>
    </source>
</evidence>
<feature type="region of interest" description="Disordered" evidence="8">
    <location>
        <begin position="131"/>
        <end position="151"/>
    </location>
</feature>